<evidence type="ECO:0000313" key="2">
    <source>
        <dbReference type="Proteomes" id="UP000656548"/>
    </source>
</evidence>
<evidence type="ECO:0000313" key="1">
    <source>
        <dbReference type="EMBL" id="MBE1578857.1"/>
    </source>
</evidence>
<organism evidence="1 2">
    <name type="scientific">Amycolatopsis roodepoortensis</name>
    <dbReference type="NCBI Taxonomy" id="700274"/>
    <lineage>
        <taxon>Bacteria</taxon>
        <taxon>Bacillati</taxon>
        <taxon>Actinomycetota</taxon>
        <taxon>Actinomycetes</taxon>
        <taxon>Pseudonocardiales</taxon>
        <taxon>Pseudonocardiaceae</taxon>
        <taxon>Amycolatopsis</taxon>
    </lineage>
</organism>
<gene>
    <name evidence="1" type="ORF">H4W30_005917</name>
</gene>
<protein>
    <submittedName>
        <fullName evidence="1">Uncharacterized protein</fullName>
    </submittedName>
</protein>
<comment type="caution">
    <text evidence="1">The sequence shown here is derived from an EMBL/GenBank/DDBJ whole genome shotgun (WGS) entry which is preliminary data.</text>
</comment>
<proteinExistence type="predicted"/>
<keyword evidence="2" id="KW-1185">Reference proteome</keyword>
<name>A0ABR9LEA3_9PSEU</name>
<sequence length="30" mass="3489">MKKYLASAPALTLLFVTTVVLTSLDWWRTY</sequence>
<reference evidence="1 2" key="1">
    <citation type="submission" date="2020-10" db="EMBL/GenBank/DDBJ databases">
        <title>Sequencing the genomes of 1000 actinobacteria strains.</title>
        <authorList>
            <person name="Klenk H.-P."/>
        </authorList>
    </citation>
    <scope>NUCLEOTIDE SEQUENCE [LARGE SCALE GENOMIC DNA]</scope>
    <source>
        <strain evidence="1 2">DSM 46661</strain>
    </source>
</reference>
<accession>A0ABR9LEA3</accession>
<dbReference type="EMBL" id="JADBEJ010000005">
    <property type="protein sequence ID" value="MBE1578857.1"/>
    <property type="molecule type" value="Genomic_DNA"/>
</dbReference>
<dbReference type="Proteomes" id="UP000656548">
    <property type="component" value="Unassembled WGS sequence"/>
</dbReference>